<dbReference type="SUPFAM" id="SSF46785">
    <property type="entry name" value="Winged helix' DNA-binding domain"/>
    <property type="match status" value="1"/>
</dbReference>
<dbReference type="CDD" id="cd00090">
    <property type="entry name" value="HTH_ARSR"/>
    <property type="match status" value="1"/>
</dbReference>
<dbReference type="GO" id="GO:0003677">
    <property type="term" value="F:DNA binding"/>
    <property type="evidence" value="ECO:0007669"/>
    <property type="project" value="UniProtKB-KW"/>
</dbReference>
<accession>A0A1E8GPA0</accession>
<dbReference type="InterPro" id="IPR011991">
    <property type="entry name" value="ArsR-like_HTH"/>
</dbReference>
<evidence type="ECO:0000313" key="5">
    <source>
        <dbReference type="EMBL" id="OFI49328.1"/>
    </source>
</evidence>
<dbReference type="EMBL" id="MKIR01000012">
    <property type="protein sequence ID" value="OFI49328.1"/>
    <property type="molecule type" value="Genomic_DNA"/>
</dbReference>
<dbReference type="Gene3D" id="1.10.10.10">
    <property type="entry name" value="Winged helix-like DNA-binding domain superfamily/Winged helix DNA-binding domain"/>
    <property type="match status" value="1"/>
</dbReference>
<name>A0A1E8GPA0_9LACT</name>
<keyword evidence="2" id="KW-0238">DNA-binding</keyword>
<gene>
    <name evidence="5" type="ORF">BG261_01735</name>
</gene>
<feature type="domain" description="HTH arsR-type" evidence="4">
    <location>
        <begin position="1"/>
        <end position="94"/>
    </location>
</feature>
<dbReference type="InterPro" id="IPR036390">
    <property type="entry name" value="WH_DNA-bd_sf"/>
</dbReference>
<keyword evidence="1" id="KW-0805">Transcription regulation</keyword>
<dbReference type="PRINTS" id="PR00778">
    <property type="entry name" value="HTHARSR"/>
</dbReference>
<evidence type="ECO:0000259" key="4">
    <source>
        <dbReference type="PROSITE" id="PS50987"/>
    </source>
</evidence>
<keyword evidence="6" id="KW-1185">Reference proteome</keyword>
<dbReference type="STRING" id="1859473.BG261_01735"/>
<dbReference type="Pfam" id="PF01022">
    <property type="entry name" value="HTH_5"/>
    <property type="match status" value="1"/>
</dbReference>
<dbReference type="Proteomes" id="UP000178622">
    <property type="component" value="Unassembled WGS sequence"/>
</dbReference>
<dbReference type="PANTHER" id="PTHR33154:SF33">
    <property type="entry name" value="TRANSCRIPTIONAL REPRESSOR SDPR"/>
    <property type="match status" value="1"/>
</dbReference>
<dbReference type="RefSeq" id="WP_070791852.1">
    <property type="nucleotide sequence ID" value="NZ_MKIR01000012.1"/>
</dbReference>
<dbReference type="PROSITE" id="PS50987">
    <property type="entry name" value="HTH_ARSR_2"/>
    <property type="match status" value="1"/>
</dbReference>
<comment type="caution">
    <text evidence="5">The sequence shown here is derived from an EMBL/GenBank/DDBJ whole genome shotgun (WGS) entry which is preliminary data.</text>
</comment>
<proteinExistence type="predicted"/>
<keyword evidence="3" id="KW-0804">Transcription</keyword>
<organism evidence="5 6">
    <name type="scientific">Floricoccus tropicus</name>
    <dbReference type="NCBI Taxonomy" id="1859473"/>
    <lineage>
        <taxon>Bacteria</taxon>
        <taxon>Bacillati</taxon>
        <taxon>Bacillota</taxon>
        <taxon>Bacilli</taxon>
        <taxon>Lactobacillales</taxon>
        <taxon>Streptococcaceae</taxon>
        <taxon>Floricoccus</taxon>
    </lineage>
</organism>
<dbReference type="InterPro" id="IPR036388">
    <property type="entry name" value="WH-like_DNA-bd_sf"/>
</dbReference>
<dbReference type="AlphaFoldDB" id="A0A1E8GPA0"/>
<evidence type="ECO:0000313" key="6">
    <source>
        <dbReference type="Proteomes" id="UP000178622"/>
    </source>
</evidence>
<dbReference type="GO" id="GO:0003700">
    <property type="term" value="F:DNA-binding transcription factor activity"/>
    <property type="evidence" value="ECO:0007669"/>
    <property type="project" value="InterPro"/>
</dbReference>
<evidence type="ECO:0000256" key="3">
    <source>
        <dbReference type="ARBA" id="ARBA00023163"/>
    </source>
</evidence>
<evidence type="ECO:0000256" key="1">
    <source>
        <dbReference type="ARBA" id="ARBA00023015"/>
    </source>
</evidence>
<reference evidence="6" key="1">
    <citation type="submission" date="2016-09" db="EMBL/GenBank/DDBJ databases">
        <title>Draft genome sequence of a novel species of the family Streptococcaceae isolated from flowers.</title>
        <authorList>
            <person name="Chuah L.-O."/>
            <person name="Yap K.-P."/>
            <person name="Thong K.L."/>
            <person name="Liong M.T."/>
            <person name="Ahmad R."/>
            <person name="Rusul G."/>
        </authorList>
    </citation>
    <scope>NUCLEOTIDE SEQUENCE [LARGE SCALE GENOMIC DNA]</scope>
    <source>
        <strain evidence="6">DF1</strain>
    </source>
</reference>
<dbReference type="SMART" id="SM00418">
    <property type="entry name" value="HTH_ARSR"/>
    <property type="match status" value="1"/>
</dbReference>
<dbReference type="InterPro" id="IPR001845">
    <property type="entry name" value="HTH_ArsR_DNA-bd_dom"/>
</dbReference>
<dbReference type="OrthoDB" id="9798835at2"/>
<dbReference type="PANTHER" id="PTHR33154">
    <property type="entry name" value="TRANSCRIPTIONAL REGULATOR, ARSR FAMILY"/>
    <property type="match status" value="1"/>
</dbReference>
<dbReference type="NCBIfam" id="NF033788">
    <property type="entry name" value="HTH_metalloreg"/>
    <property type="match status" value="1"/>
</dbReference>
<evidence type="ECO:0000256" key="2">
    <source>
        <dbReference type="ARBA" id="ARBA00023125"/>
    </source>
</evidence>
<sequence>MQEAKRDVFFAIADSNRRQILRLLSDANQEEMALHEITPHLDMGRTAVSKHLRILTDADLVEKQKVGKETRYHLTPKPLEEVKDWIAFYENFWTKKIGDLKNLLEEE</sequence>
<dbReference type="InterPro" id="IPR051081">
    <property type="entry name" value="HTH_MetalResp_TranReg"/>
</dbReference>
<protein>
    <submittedName>
        <fullName evidence="5">Transcriptional regulator</fullName>
    </submittedName>
</protein>